<name>A0ACA9LW61_9GLOM</name>
<proteinExistence type="predicted"/>
<dbReference type="EMBL" id="CAJVPM010007922">
    <property type="protein sequence ID" value="CAG8550083.1"/>
    <property type="molecule type" value="Genomic_DNA"/>
</dbReference>
<protein>
    <submittedName>
        <fullName evidence="1">5856_t:CDS:1</fullName>
    </submittedName>
</protein>
<reference evidence="1" key="1">
    <citation type="submission" date="2021-06" db="EMBL/GenBank/DDBJ databases">
        <authorList>
            <person name="Kallberg Y."/>
            <person name="Tangrot J."/>
            <person name="Rosling A."/>
        </authorList>
    </citation>
    <scope>NUCLEOTIDE SEQUENCE</scope>
    <source>
        <strain evidence="1">AU212A</strain>
    </source>
</reference>
<evidence type="ECO:0000313" key="1">
    <source>
        <dbReference type="EMBL" id="CAG8550083.1"/>
    </source>
</evidence>
<gene>
    <name evidence="1" type="ORF">SCALOS_LOCUS5146</name>
</gene>
<sequence>MGSEKLLSGRATKQNPLSSSSTSHAKAATIPSELILQIFKYVTTTADLKSCILVCKSWCRCGVELLWHKPVFTGTASLIKLLVTLSRTTQTFQYSLLIRRLNFSFLGENINDQILARLSSCERLERLTLGGCRRVTDIGLLKLLEKADGLVALDVSDIENLTDSVVELVGERCRRLQGLNIKLSNCDNITDESVVVLAKNCPHLLELDLTNCNQITNKAIKPVFENCTQLRELRLACCALLTDESFTRTTPSLFEQLRVLDLTSCTLITDQTLFKIVHSAPKLRNLVLAKCGNITDEGVYHITRLGKHLHYLHLGHCYRITDHSITHLARHCTRLRYLDLACCNQLTDVSVFELSNLPKLRRIGLVKCALITDQAIFALIENRVVAHTLERVHLSYCVNLTINAVLDLINFCYRLTHLSLTGVHAFLRPDVQRFCRPPPKEFTPHQRQVFCVFSGKGVKDLRAYLNNTLIGQQRGRITGVVGDVEDQVQEPITTGADIEESVVSEAEG</sequence>
<comment type="caution">
    <text evidence="1">The sequence shown here is derived from an EMBL/GenBank/DDBJ whole genome shotgun (WGS) entry which is preliminary data.</text>
</comment>
<dbReference type="Proteomes" id="UP000789860">
    <property type="component" value="Unassembled WGS sequence"/>
</dbReference>
<organism evidence="1 2">
    <name type="scientific">Scutellospora calospora</name>
    <dbReference type="NCBI Taxonomy" id="85575"/>
    <lineage>
        <taxon>Eukaryota</taxon>
        <taxon>Fungi</taxon>
        <taxon>Fungi incertae sedis</taxon>
        <taxon>Mucoromycota</taxon>
        <taxon>Glomeromycotina</taxon>
        <taxon>Glomeromycetes</taxon>
        <taxon>Diversisporales</taxon>
        <taxon>Gigasporaceae</taxon>
        <taxon>Scutellospora</taxon>
    </lineage>
</organism>
<keyword evidence="2" id="KW-1185">Reference proteome</keyword>
<accession>A0ACA9LW61</accession>
<evidence type="ECO:0000313" key="2">
    <source>
        <dbReference type="Proteomes" id="UP000789860"/>
    </source>
</evidence>